<dbReference type="PROSITE" id="PS00687">
    <property type="entry name" value="ALDEHYDE_DEHYDR_GLU"/>
    <property type="match status" value="1"/>
</dbReference>
<evidence type="ECO:0000313" key="6">
    <source>
        <dbReference type="EMBL" id="QIK75535.1"/>
    </source>
</evidence>
<evidence type="ECO:0000256" key="1">
    <source>
        <dbReference type="ARBA" id="ARBA00009986"/>
    </source>
</evidence>
<dbReference type="InterPro" id="IPR029510">
    <property type="entry name" value="Ald_DH_CS_GLU"/>
</dbReference>
<dbReference type="SUPFAM" id="SSF53720">
    <property type="entry name" value="ALDH-like"/>
    <property type="match status" value="1"/>
</dbReference>
<protein>
    <submittedName>
        <fullName evidence="6">Aldehyde dehydrogenase family protein</fullName>
    </submittedName>
</protein>
<dbReference type="Gene3D" id="3.40.605.10">
    <property type="entry name" value="Aldehyde Dehydrogenase, Chain A, domain 1"/>
    <property type="match status" value="1"/>
</dbReference>
<dbReference type="GO" id="GO:0016620">
    <property type="term" value="F:oxidoreductase activity, acting on the aldehyde or oxo group of donors, NAD or NADP as acceptor"/>
    <property type="evidence" value="ECO:0007669"/>
    <property type="project" value="InterPro"/>
</dbReference>
<dbReference type="Pfam" id="PF00171">
    <property type="entry name" value="Aldedh"/>
    <property type="match status" value="1"/>
</dbReference>
<keyword evidence="7" id="KW-1185">Reference proteome</keyword>
<evidence type="ECO:0000256" key="2">
    <source>
        <dbReference type="ARBA" id="ARBA00023002"/>
    </source>
</evidence>
<comment type="similarity">
    <text evidence="1 4">Belongs to the aldehyde dehydrogenase family.</text>
</comment>
<dbReference type="InterPro" id="IPR016163">
    <property type="entry name" value="Ald_DH_C"/>
</dbReference>
<accession>A0A6G7YFF2</accession>
<feature type="active site" evidence="3">
    <location>
        <position position="265"/>
    </location>
</feature>
<organism evidence="6 7">
    <name type="scientific">Nocardioides piscis</name>
    <dbReference type="NCBI Taxonomy" id="2714938"/>
    <lineage>
        <taxon>Bacteria</taxon>
        <taxon>Bacillati</taxon>
        <taxon>Actinomycetota</taxon>
        <taxon>Actinomycetes</taxon>
        <taxon>Propionibacteriales</taxon>
        <taxon>Nocardioidaceae</taxon>
        <taxon>Nocardioides</taxon>
    </lineage>
</organism>
<name>A0A6G7YFF2_9ACTN</name>
<keyword evidence="2 4" id="KW-0560">Oxidoreductase</keyword>
<proteinExistence type="inferred from homology"/>
<dbReference type="FunFam" id="3.40.309.10:FF:000012">
    <property type="entry name" value="Betaine aldehyde dehydrogenase"/>
    <property type="match status" value="1"/>
</dbReference>
<evidence type="ECO:0000256" key="3">
    <source>
        <dbReference type="PROSITE-ProRule" id="PRU10007"/>
    </source>
</evidence>
<dbReference type="Gene3D" id="3.40.309.10">
    <property type="entry name" value="Aldehyde Dehydrogenase, Chain A, domain 2"/>
    <property type="match status" value="1"/>
</dbReference>
<evidence type="ECO:0000256" key="4">
    <source>
        <dbReference type="RuleBase" id="RU003345"/>
    </source>
</evidence>
<evidence type="ECO:0000313" key="7">
    <source>
        <dbReference type="Proteomes" id="UP000502035"/>
    </source>
</evidence>
<dbReference type="FunFam" id="3.40.605.10:FF:000007">
    <property type="entry name" value="NAD/NADP-dependent betaine aldehyde dehydrogenase"/>
    <property type="match status" value="1"/>
</dbReference>
<dbReference type="InterPro" id="IPR016161">
    <property type="entry name" value="Ald_DH/histidinol_DH"/>
</dbReference>
<dbReference type="Proteomes" id="UP000502035">
    <property type="component" value="Chromosome"/>
</dbReference>
<evidence type="ECO:0000259" key="5">
    <source>
        <dbReference type="Pfam" id="PF00171"/>
    </source>
</evidence>
<feature type="domain" description="Aldehyde dehydrogenase" evidence="5">
    <location>
        <begin position="38"/>
        <end position="484"/>
    </location>
</feature>
<dbReference type="RefSeq" id="WP_166317551.1">
    <property type="nucleotide sequence ID" value="NZ_CP049866.1"/>
</dbReference>
<sequence length="491" mass="52500">MVKVPEKATPFFEYAPAPESRAIVDIKASYGLFIDGEFVDGHGKSFKTINPATEEVLAEVAEADEADVDLAVQAARRAHSRVWGRMPGSERAKYLFRIARIISERSRELAVLESIDNGKPIKESRDVDVPIVAAHFFYYAGWADKLSHAGLGPDPRPLGVAGQIIPWNFPLLMLAWKIAPALAAGNTVVLKPAETTPLTALLFAEICQQADLPAGVVNIVTGAGATGQALVAHAGVDKVAFTGSTEVGKAIARTVAGTTKKVTLELGGKAANIVFDDAPIDQAIEGIVNGIFFNQGHVCCAGSRLLVQESVADEVLERLKRRMSTLRVGDPLDKNTDVGAINSAEQLARIHELSDVGESEGGQRWSPACELPANGFWFPPTLFTGVTQAHRIAREEIFGPVLSVLTFRTPAEAVEKANNTPYGLSAGVWTDKGSRILWMANQLRAGVVWANTFNKFDPTSPFGGYKESGYGREGGIPGLAAYLNPDSKAGA</sequence>
<dbReference type="KEGG" id="npi:G7071_08885"/>
<dbReference type="CDD" id="cd07111">
    <property type="entry name" value="ALDH_F16"/>
    <property type="match status" value="1"/>
</dbReference>
<dbReference type="EMBL" id="CP049866">
    <property type="protein sequence ID" value="QIK75535.1"/>
    <property type="molecule type" value="Genomic_DNA"/>
</dbReference>
<dbReference type="AlphaFoldDB" id="A0A6G7YFF2"/>
<reference evidence="6 7" key="1">
    <citation type="submission" date="2020-03" db="EMBL/GenBank/DDBJ databases">
        <title>Nocardioides sp. nov., isolated from fish.</title>
        <authorList>
            <person name="Hyun D.-W."/>
            <person name="Bae J.-W."/>
        </authorList>
    </citation>
    <scope>NUCLEOTIDE SEQUENCE [LARGE SCALE GENOMIC DNA]</scope>
    <source>
        <strain evidence="6 7">HDW12A</strain>
    </source>
</reference>
<gene>
    <name evidence="6" type="ORF">G7071_08885</name>
</gene>
<dbReference type="InterPro" id="IPR015590">
    <property type="entry name" value="Aldehyde_DH_dom"/>
</dbReference>
<dbReference type="PANTHER" id="PTHR11699">
    <property type="entry name" value="ALDEHYDE DEHYDROGENASE-RELATED"/>
    <property type="match status" value="1"/>
</dbReference>
<dbReference type="InterPro" id="IPR016162">
    <property type="entry name" value="Ald_DH_N"/>
</dbReference>